<protein>
    <recommendedName>
        <fullName evidence="2">DUF7587 domain-containing protein</fullName>
    </recommendedName>
</protein>
<organism evidence="3 4">
    <name type="scientific">Aureobasidium melanogenum</name>
    <name type="common">Aureobasidium pullulans var. melanogenum</name>
    <dbReference type="NCBI Taxonomy" id="46634"/>
    <lineage>
        <taxon>Eukaryota</taxon>
        <taxon>Fungi</taxon>
        <taxon>Dikarya</taxon>
        <taxon>Ascomycota</taxon>
        <taxon>Pezizomycotina</taxon>
        <taxon>Dothideomycetes</taxon>
        <taxon>Dothideomycetidae</taxon>
        <taxon>Dothideales</taxon>
        <taxon>Saccotheciaceae</taxon>
        <taxon>Aureobasidium</taxon>
    </lineage>
</organism>
<feature type="non-terminal residue" evidence="3">
    <location>
        <position position="1"/>
    </location>
</feature>
<feature type="region of interest" description="Disordered" evidence="1">
    <location>
        <begin position="1"/>
        <end position="23"/>
    </location>
</feature>
<name>A0A9P8E8W0_AURME</name>
<sequence>MSLLDRIKGHGKEPASDEPEPKILREDKVLESKLQESTKKVPRYLFRMWHPGSGGNLQLNTTIKITPLAFLNGAGHNSVYDMSIQGFIDMTASHLRGNHIATEFSSWSASPRFVLHYATSERESAYIAIIDTLGLQEENGNSMFWVPDLAIFEKSAPGRSPDYEMYDWEYLVHGIVDGRHYKAVPFKSLCQAGLINYLPTLRNHVQAWGANRFALPVSIVPLSREELEDLGRVASLFGPHSNLRAPVAVALFCCKKRAESGKGLEEEELGELVHHIGGRNLVPDDWCASLSNDVYDLRYEDNKQMINVMRAVSTYCWGRGSRARFAK</sequence>
<gene>
    <name evidence="3" type="ORF">KCU76_g13016</name>
</gene>
<evidence type="ECO:0000313" key="3">
    <source>
        <dbReference type="EMBL" id="KAG9683562.1"/>
    </source>
</evidence>
<evidence type="ECO:0000259" key="2">
    <source>
        <dbReference type="Pfam" id="PF24494"/>
    </source>
</evidence>
<dbReference type="Pfam" id="PF24494">
    <property type="entry name" value="DUF7587"/>
    <property type="match status" value="1"/>
</dbReference>
<dbReference type="AlphaFoldDB" id="A0A9P8E8W0"/>
<reference evidence="3" key="1">
    <citation type="journal article" date="2021" name="J Fungi (Basel)">
        <title>Virulence traits and population genomics of the black yeast Aureobasidium melanogenum.</title>
        <authorList>
            <person name="Cernosa A."/>
            <person name="Sun X."/>
            <person name="Gostincar C."/>
            <person name="Fang C."/>
            <person name="Gunde-Cimerman N."/>
            <person name="Song Z."/>
        </authorList>
    </citation>
    <scope>NUCLEOTIDE SEQUENCE</scope>
    <source>
        <strain evidence="3">EXF-9911</strain>
    </source>
</reference>
<evidence type="ECO:0000313" key="4">
    <source>
        <dbReference type="Proteomes" id="UP000779574"/>
    </source>
</evidence>
<feature type="domain" description="DUF7587" evidence="2">
    <location>
        <begin position="41"/>
        <end position="176"/>
    </location>
</feature>
<proteinExistence type="predicted"/>
<dbReference type="OrthoDB" id="5295996at2759"/>
<dbReference type="EMBL" id="JAHFXF010000703">
    <property type="protein sequence ID" value="KAG9683562.1"/>
    <property type="molecule type" value="Genomic_DNA"/>
</dbReference>
<reference evidence="3" key="2">
    <citation type="submission" date="2021-08" db="EMBL/GenBank/DDBJ databases">
        <authorList>
            <person name="Gostincar C."/>
            <person name="Sun X."/>
            <person name="Song Z."/>
            <person name="Gunde-Cimerman N."/>
        </authorList>
    </citation>
    <scope>NUCLEOTIDE SEQUENCE</scope>
    <source>
        <strain evidence="3">EXF-9911</strain>
    </source>
</reference>
<comment type="caution">
    <text evidence="3">The sequence shown here is derived from an EMBL/GenBank/DDBJ whole genome shotgun (WGS) entry which is preliminary data.</text>
</comment>
<evidence type="ECO:0000256" key="1">
    <source>
        <dbReference type="SAM" id="MobiDB-lite"/>
    </source>
</evidence>
<dbReference type="InterPro" id="IPR056009">
    <property type="entry name" value="DUF7587"/>
</dbReference>
<accession>A0A9P8E8W0</accession>
<dbReference type="Proteomes" id="UP000779574">
    <property type="component" value="Unassembled WGS sequence"/>
</dbReference>